<keyword evidence="1" id="KW-1133">Transmembrane helix</keyword>
<dbReference type="STRING" id="55601.AA407_15825"/>
<evidence type="ECO:0000313" key="3">
    <source>
        <dbReference type="EMBL" id="AZS26706.1"/>
    </source>
</evidence>
<dbReference type="EMBL" id="CP034673">
    <property type="protein sequence ID" value="AZS26706.1"/>
    <property type="molecule type" value="Genomic_DNA"/>
</dbReference>
<accession>A0A191W9I1</accession>
<name>A0A191W9I1_VIBAN</name>
<evidence type="ECO:0000259" key="2">
    <source>
        <dbReference type="Pfam" id="PF06812"/>
    </source>
</evidence>
<dbReference type="AlphaFoldDB" id="A0A191W9I1"/>
<dbReference type="RefSeq" id="WP_019281677.1">
    <property type="nucleotide sequence ID" value="NZ_CP022100.1"/>
</dbReference>
<sequence>MSNIVFIDHARFHLIDDAAAVRHIDAYQKVRDEINRRNNPLSGGPDWAVVKVACETLAKGPGIDLLLCGYYTVACLKMQGLAGYANGVELLCCCLSNLPKPDVKSAKMRKEVLDWVNARVVRELKDLRPNHEALRDLYRCERFCERMHAILELQQPDYLVDFEGVGFAIFEHIDRLETQYHSLLKRHTQTEQVEQVRNQKRSRVTHVAAFISGVLGVVMVYGAVTYLPFFNSISYATNLRLPALHTPEQVNTFQQANSPAKLERLSNEIVPLYREAIEQKMARSFESARVEAQQVLDALLQLYPQTESVLEVDQAFADAKREALQQTERFMERFSETRTKMANIALLAQKGKLTELQRQTKSLEEFAISLSPIYGRAAYVEELLKKGDVVQAEQEFMILKQRLNNLSWKMAELDKQFEHLTVTHNQEAQTQ</sequence>
<keyword evidence="1" id="KW-0472">Membrane</keyword>
<proteinExistence type="predicted"/>
<dbReference type="PANTHER" id="PTHR37024:SF5">
    <property type="entry name" value="IMPA N-TERMINAL DOMAIN-CONTAINING PROTEIN"/>
    <property type="match status" value="1"/>
</dbReference>
<reference evidence="3 6" key="2">
    <citation type="submission" date="2018-12" db="EMBL/GenBank/DDBJ databases">
        <title>Characterization and Draft Genome of Vibrio anguillarum J360 Marine Pathogen Isolated from an Outbreak in Lumpfish (Cyclopterus lumpus).</title>
        <authorList>
            <person name="Vasquez J.I."/>
            <person name="Cao T."/>
            <person name="Chakraborty S."/>
            <person name="Gnanagobal H."/>
            <person name="Wescot J."/>
            <person name="Boyce D."/>
            <person name="Santander J."/>
        </authorList>
    </citation>
    <scope>NUCLEOTIDE SEQUENCE [LARGE SCALE GENOMIC DNA]</scope>
    <source>
        <strain evidence="3 6">J360</strain>
    </source>
</reference>
<gene>
    <name evidence="3" type="ORF">DYL72_17080</name>
    <name evidence="4" type="ORF">PL14_00610</name>
</gene>
<dbReference type="Pfam" id="PF06812">
    <property type="entry name" value="ImpA_N"/>
    <property type="match status" value="1"/>
</dbReference>
<evidence type="ECO:0000313" key="4">
    <source>
        <dbReference type="EMBL" id="MBT2917182.1"/>
    </source>
</evidence>
<keyword evidence="1" id="KW-0812">Transmembrane</keyword>
<dbReference type="Proteomes" id="UP000256923">
    <property type="component" value="Chromosome 2"/>
</dbReference>
<organism evidence="3 6">
    <name type="scientific">Vibrio anguillarum</name>
    <name type="common">Listonella anguillarum</name>
    <dbReference type="NCBI Taxonomy" id="55601"/>
    <lineage>
        <taxon>Bacteria</taxon>
        <taxon>Pseudomonadati</taxon>
        <taxon>Pseudomonadota</taxon>
        <taxon>Gammaproteobacteria</taxon>
        <taxon>Vibrionales</taxon>
        <taxon>Vibrionaceae</taxon>
        <taxon>Vibrio</taxon>
    </lineage>
</organism>
<reference evidence="4" key="3">
    <citation type="submission" date="2021-05" db="EMBL/GenBank/DDBJ databases">
        <authorList>
            <person name="Kalatzis P.G."/>
            <person name="Castillo D."/>
            <person name="D'Alvise P."/>
            <person name="Middelboe M."/>
            <person name="Gram L."/>
        </authorList>
    </citation>
    <scope>NUCLEOTIDE SEQUENCE</scope>
    <source>
        <strain evidence="4">90-11-286</strain>
    </source>
</reference>
<evidence type="ECO:0000313" key="5">
    <source>
        <dbReference type="Proteomes" id="UP000078309"/>
    </source>
</evidence>
<evidence type="ECO:0000256" key="1">
    <source>
        <dbReference type="SAM" id="Phobius"/>
    </source>
</evidence>
<protein>
    <submittedName>
        <fullName evidence="3">Type VI secretion protein</fullName>
    </submittedName>
    <submittedName>
        <fullName evidence="4">Type VI secretion system ImpA family N-terminal domain-containing protein</fullName>
    </submittedName>
</protein>
<dbReference type="PANTHER" id="PTHR37024">
    <property type="entry name" value="TYPE VI SECRETION SYSTEM DUF2094 AND IMPA-RELATED DOMAIN PROTEIN"/>
    <property type="match status" value="1"/>
</dbReference>
<dbReference type="OrthoDB" id="5905784at2"/>
<evidence type="ECO:0000313" key="6">
    <source>
        <dbReference type="Proteomes" id="UP000256923"/>
    </source>
</evidence>
<dbReference type="InterPro" id="IPR010657">
    <property type="entry name" value="ImpA_N"/>
</dbReference>
<dbReference type="EMBL" id="JAHGUI010000003">
    <property type="protein sequence ID" value="MBT2917182.1"/>
    <property type="molecule type" value="Genomic_DNA"/>
</dbReference>
<reference evidence="4 5" key="1">
    <citation type="journal article" date="2017" name="J. Fish Dis.">
        <title>Comparative assessment of Vibrio virulence in marine fish larvae.</title>
        <authorList>
            <person name="Ronneseth A."/>
            <person name="Castillo D."/>
            <person name="D'Alvise P."/>
            <person name="Tonnesen O."/>
            <person name="Haugland G."/>
            <person name="Grotkjaer T."/>
            <person name="Engell-Sorensen K."/>
            <person name="Norremark L."/>
            <person name="Bergh O."/>
            <person name="Wergeland H.I."/>
            <person name="Gram L."/>
        </authorList>
    </citation>
    <scope>NUCLEOTIDE SEQUENCE [LARGE SCALE GENOMIC DNA]</scope>
    <source>
        <strain evidence="4 5">90-11-286</strain>
    </source>
</reference>
<dbReference type="Proteomes" id="UP000078309">
    <property type="component" value="Unassembled WGS sequence"/>
</dbReference>
<feature type="transmembrane region" description="Helical" evidence="1">
    <location>
        <begin position="207"/>
        <end position="229"/>
    </location>
</feature>
<feature type="domain" description="ImpA N-terminal" evidence="2">
    <location>
        <begin position="24"/>
        <end position="116"/>
    </location>
</feature>